<dbReference type="AlphaFoldDB" id="A0A8J3YP02"/>
<protein>
    <submittedName>
        <fullName evidence="1">Uncharacterized protein</fullName>
    </submittedName>
</protein>
<name>A0A8J3YP02_9ACTN</name>
<keyword evidence="2" id="KW-1185">Reference proteome</keyword>
<sequence>MAHTKPSKSLRVTSLYFTTVSPSGRFTAEIGRGGADLSGSGGRGWTSYRWTVTIALSSATTRSGGPAGTRRRCVG</sequence>
<evidence type="ECO:0000313" key="2">
    <source>
        <dbReference type="Proteomes" id="UP000619260"/>
    </source>
</evidence>
<proteinExistence type="predicted"/>
<dbReference type="Proteomes" id="UP000619260">
    <property type="component" value="Unassembled WGS sequence"/>
</dbReference>
<gene>
    <name evidence="1" type="ORF">Val02_48130</name>
</gene>
<reference evidence="1" key="1">
    <citation type="submission" date="2021-01" db="EMBL/GenBank/DDBJ databases">
        <title>Whole genome shotgun sequence of Virgisporangium aliadipatigenens NBRC 105644.</title>
        <authorList>
            <person name="Komaki H."/>
            <person name="Tamura T."/>
        </authorList>
    </citation>
    <scope>NUCLEOTIDE SEQUENCE</scope>
    <source>
        <strain evidence="1">NBRC 105644</strain>
    </source>
</reference>
<evidence type="ECO:0000313" key="1">
    <source>
        <dbReference type="EMBL" id="GIJ47927.1"/>
    </source>
</evidence>
<accession>A0A8J3YP02</accession>
<comment type="caution">
    <text evidence="1">The sequence shown here is derived from an EMBL/GenBank/DDBJ whole genome shotgun (WGS) entry which is preliminary data.</text>
</comment>
<dbReference type="EMBL" id="BOPF01000018">
    <property type="protein sequence ID" value="GIJ47927.1"/>
    <property type="molecule type" value="Genomic_DNA"/>
</dbReference>
<organism evidence="1 2">
    <name type="scientific">Virgisporangium aliadipatigenens</name>
    <dbReference type="NCBI Taxonomy" id="741659"/>
    <lineage>
        <taxon>Bacteria</taxon>
        <taxon>Bacillati</taxon>
        <taxon>Actinomycetota</taxon>
        <taxon>Actinomycetes</taxon>
        <taxon>Micromonosporales</taxon>
        <taxon>Micromonosporaceae</taxon>
        <taxon>Virgisporangium</taxon>
    </lineage>
</organism>